<organism evidence="7 8">
    <name type="scientific">Desulfobotulus alkaliphilus</name>
    <dbReference type="NCBI Taxonomy" id="622671"/>
    <lineage>
        <taxon>Bacteria</taxon>
        <taxon>Pseudomonadati</taxon>
        <taxon>Thermodesulfobacteriota</taxon>
        <taxon>Desulfobacteria</taxon>
        <taxon>Desulfobacterales</taxon>
        <taxon>Desulfobacteraceae</taxon>
        <taxon>Desulfobotulus</taxon>
    </lineage>
</organism>
<dbReference type="Pfam" id="PF10609">
    <property type="entry name" value="ParA"/>
    <property type="match status" value="1"/>
</dbReference>
<dbReference type="CDD" id="cd02037">
    <property type="entry name" value="Mrp_NBP35"/>
    <property type="match status" value="1"/>
</dbReference>
<protein>
    <recommendedName>
        <fullName evidence="6">Iron-sulfur cluster carrier protein</fullName>
    </recommendedName>
</protein>
<proteinExistence type="inferred from homology"/>
<dbReference type="OrthoDB" id="9809679at2"/>
<evidence type="ECO:0000256" key="5">
    <source>
        <dbReference type="ARBA" id="ARBA00023014"/>
    </source>
</evidence>
<keyword evidence="6" id="KW-0378">Hydrolase</keyword>
<keyword evidence="3 6" id="KW-0067">ATP-binding</keyword>
<accession>A0A562S840</accession>
<reference evidence="7 8" key="1">
    <citation type="submission" date="2019-07" db="EMBL/GenBank/DDBJ databases">
        <title>Genome sequencing of 100 strains of the haloalkaliphilic chemolithoautotrophic sulfur-oxidizing bacterium Thioalkalivibrio.</title>
        <authorList>
            <person name="Muyzer G."/>
        </authorList>
    </citation>
    <scope>NUCLEOTIDE SEQUENCE [LARGE SCALE GENOMIC DNA]</scope>
    <source>
        <strain evidence="7 8">ASO4-4</strain>
    </source>
</reference>
<comment type="subunit">
    <text evidence="6">Homodimer.</text>
</comment>
<dbReference type="HAMAP" id="MF_02040">
    <property type="entry name" value="Mrp_NBP35"/>
    <property type="match status" value="1"/>
</dbReference>
<evidence type="ECO:0000256" key="4">
    <source>
        <dbReference type="ARBA" id="ARBA00023004"/>
    </source>
</evidence>
<gene>
    <name evidence="7" type="ORF">LZ24_00162</name>
</gene>
<dbReference type="PROSITE" id="PS01215">
    <property type="entry name" value="MRP"/>
    <property type="match status" value="1"/>
</dbReference>
<keyword evidence="4 6" id="KW-0408">Iron</keyword>
<dbReference type="PANTHER" id="PTHR23264">
    <property type="entry name" value="NUCLEOTIDE-BINDING PROTEIN NBP35 YEAST -RELATED"/>
    <property type="match status" value="1"/>
</dbReference>
<dbReference type="RefSeq" id="WP_144681315.1">
    <property type="nucleotide sequence ID" value="NZ_VLLC01000001.1"/>
</dbReference>
<dbReference type="PANTHER" id="PTHR23264:SF19">
    <property type="entry name" value="CYTOSOLIC FE-S CLUSTER ASSEMBLY FACTOR NUBP2"/>
    <property type="match status" value="1"/>
</dbReference>
<keyword evidence="8" id="KW-1185">Reference proteome</keyword>
<dbReference type="InterPro" id="IPR033756">
    <property type="entry name" value="YlxH/NBP35"/>
</dbReference>
<comment type="function">
    <text evidence="6">Binds and transfers iron-sulfur (Fe-S) clusters to target apoproteins. Can hydrolyze ATP.</text>
</comment>
<dbReference type="InterPro" id="IPR000808">
    <property type="entry name" value="Mrp-like_CS"/>
</dbReference>
<dbReference type="GO" id="GO:0140663">
    <property type="term" value="F:ATP-dependent FeS chaperone activity"/>
    <property type="evidence" value="ECO:0007669"/>
    <property type="project" value="InterPro"/>
</dbReference>
<evidence type="ECO:0000256" key="3">
    <source>
        <dbReference type="ARBA" id="ARBA00022840"/>
    </source>
</evidence>
<keyword evidence="5 6" id="KW-0411">Iron-sulfur</keyword>
<evidence type="ECO:0000256" key="2">
    <source>
        <dbReference type="ARBA" id="ARBA00022741"/>
    </source>
</evidence>
<dbReference type="GO" id="GO:0046872">
    <property type="term" value="F:metal ion binding"/>
    <property type="evidence" value="ECO:0007669"/>
    <property type="project" value="UniProtKB-KW"/>
</dbReference>
<feature type="binding site" evidence="6">
    <location>
        <begin position="38"/>
        <end position="45"/>
    </location>
    <ligand>
        <name>ATP</name>
        <dbReference type="ChEBI" id="CHEBI:30616"/>
    </ligand>
</feature>
<dbReference type="Gene3D" id="3.40.50.300">
    <property type="entry name" value="P-loop containing nucleotide triphosphate hydrolases"/>
    <property type="match status" value="1"/>
</dbReference>
<name>A0A562S840_9BACT</name>
<evidence type="ECO:0000313" key="7">
    <source>
        <dbReference type="EMBL" id="TWI77353.1"/>
    </source>
</evidence>
<keyword evidence="1 6" id="KW-0479">Metal-binding</keyword>
<keyword evidence="2 6" id="KW-0547">Nucleotide-binding</keyword>
<dbReference type="SUPFAM" id="SSF52540">
    <property type="entry name" value="P-loop containing nucleoside triphosphate hydrolases"/>
    <property type="match status" value="1"/>
</dbReference>
<dbReference type="AlphaFoldDB" id="A0A562S840"/>
<dbReference type="GO" id="GO:0051536">
    <property type="term" value="F:iron-sulfur cluster binding"/>
    <property type="evidence" value="ECO:0007669"/>
    <property type="project" value="UniProtKB-UniRule"/>
</dbReference>
<dbReference type="InterPro" id="IPR019591">
    <property type="entry name" value="Mrp/NBP35_ATP-bd"/>
</dbReference>
<evidence type="ECO:0000256" key="6">
    <source>
        <dbReference type="HAMAP-Rule" id="MF_02040"/>
    </source>
</evidence>
<dbReference type="GO" id="GO:0016887">
    <property type="term" value="F:ATP hydrolysis activity"/>
    <property type="evidence" value="ECO:0007669"/>
    <property type="project" value="UniProtKB-UniRule"/>
</dbReference>
<dbReference type="GO" id="GO:0005524">
    <property type="term" value="F:ATP binding"/>
    <property type="evidence" value="ECO:0007669"/>
    <property type="project" value="UniProtKB-UniRule"/>
</dbReference>
<comment type="caution">
    <text evidence="7">The sequence shown here is derived from an EMBL/GenBank/DDBJ whole genome shotgun (WGS) entry which is preliminary data.</text>
</comment>
<comment type="similarity">
    <text evidence="6">Belongs to the Mrp/NBP35 ATP-binding proteins family.</text>
</comment>
<sequence length="275" mass="29341">MIHEKMPDQKKKNPAEEKDAMMKASLGRIRHKLLVMSGKGGVGKSSVATNLAVALAEKGFKTGLMDVDLHGPSIAQMMGLSGLLDVSGAKQLIPANGGKNLGVISMQSLMQDRDQAVIWRGPAKSGMIQQFITSVEWGDLDFLIIDAPPGTGDEPLTVVQSVPDAKAIVVTTPQEVALADVRKSINFCKTVNLKIAGLVENMGPFDCPHCNERIALFKTGGGESTAKATGIAFLGTLPYDAKVVDACDEGNPIARKDSGFTRDLQQVIQKLMEQL</sequence>
<evidence type="ECO:0000256" key="1">
    <source>
        <dbReference type="ARBA" id="ARBA00022723"/>
    </source>
</evidence>
<dbReference type="FunFam" id="3.40.50.300:FF:001119">
    <property type="entry name" value="Iron-sulfur cluster carrier protein"/>
    <property type="match status" value="1"/>
</dbReference>
<dbReference type="GO" id="GO:0005829">
    <property type="term" value="C:cytosol"/>
    <property type="evidence" value="ECO:0007669"/>
    <property type="project" value="TreeGrafter"/>
</dbReference>
<dbReference type="Proteomes" id="UP000318307">
    <property type="component" value="Unassembled WGS sequence"/>
</dbReference>
<evidence type="ECO:0000313" key="8">
    <source>
        <dbReference type="Proteomes" id="UP000318307"/>
    </source>
</evidence>
<dbReference type="InterPro" id="IPR027417">
    <property type="entry name" value="P-loop_NTPase"/>
</dbReference>
<dbReference type="GO" id="GO:0016226">
    <property type="term" value="P:iron-sulfur cluster assembly"/>
    <property type="evidence" value="ECO:0007669"/>
    <property type="project" value="InterPro"/>
</dbReference>
<dbReference type="EMBL" id="VLLC01000001">
    <property type="protein sequence ID" value="TWI77353.1"/>
    <property type="molecule type" value="Genomic_DNA"/>
</dbReference>